<dbReference type="RefSeq" id="WP_192556557.1">
    <property type="nucleotide sequence ID" value="NZ_JACZZA010000009.1"/>
</dbReference>
<dbReference type="NCBIfam" id="TIGR01414">
    <property type="entry name" value="autotrans_barl"/>
    <property type="match status" value="1"/>
</dbReference>
<dbReference type="InterPro" id="IPR006315">
    <property type="entry name" value="OM_autotransptr_brl_dom"/>
</dbReference>
<evidence type="ECO:0000256" key="1">
    <source>
        <dbReference type="SAM" id="SignalP"/>
    </source>
</evidence>
<evidence type="ECO:0000259" key="2">
    <source>
        <dbReference type="PROSITE" id="PS51208"/>
    </source>
</evidence>
<dbReference type="SUPFAM" id="SSF51126">
    <property type="entry name" value="Pectin lyase-like"/>
    <property type="match status" value="1"/>
</dbReference>
<organism evidence="3 4">
    <name type="scientific">Dyella acidiphila</name>
    <dbReference type="NCBI Taxonomy" id="2775866"/>
    <lineage>
        <taxon>Bacteria</taxon>
        <taxon>Pseudomonadati</taxon>
        <taxon>Pseudomonadota</taxon>
        <taxon>Gammaproteobacteria</taxon>
        <taxon>Lysobacterales</taxon>
        <taxon>Rhodanobacteraceae</taxon>
        <taxon>Dyella</taxon>
    </lineage>
</organism>
<dbReference type="SMART" id="SM00869">
    <property type="entry name" value="Autotransporter"/>
    <property type="match status" value="1"/>
</dbReference>
<gene>
    <name evidence="3" type="ORF">IGX34_15120</name>
</gene>
<dbReference type="Gene3D" id="2.40.128.130">
    <property type="entry name" value="Autotransporter beta-domain"/>
    <property type="match status" value="1"/>
</dbReference>
<feature type="chain" id="PRO_5047524709" evidence="1">
    <location>
        <begin position="26"/>
        <end position="1081"/>
    </location>
</feature>
<protein>
    <submittedName>
        <fullName evidence="3">Autotransporter domain-containing protein</fullName>
    </submittedName>
</protein>
<keyword evidence="4" id="KW-1185">Reference proteome</keyword>
<evidence type="ECO:0000313" key="3">
    <source>
        <dbReference type="EMBL" id="MBE1161714.1"/>
    </source>
</evidence>
<proteinExistence type="predicted"/>
<dbReference type="InterPro" id="IPR011050">
    <property type="entry name" value="Pectin_lyase_fold/virulence"/>
</dbReference>
<dbReference type="Pfam" id="PF03797">
    <property type="entry name" value="Autotransporter"/>
    <property type="match status" value="1"/>
</dbReference>
<sequence>MSKIKKRVLSLALAGGLVPCSCIHATDIPLDLLKVDKDVTSPAYRLGIRVGVNGAPSREYLFDTGAPMFSIATGYYGDVAWFPNRWNALTTYPYRYNYGNFAFDQQNAHISSIQFYGNAGSDPVGSYAPAEGFSVAAIIGRLDNEEDLTAAGDQGVKVGDYYLNLSWQQRINQGLAPDIGGFYGIFGAGDFVPNSKLTSPSPLGMLTSTGYIVEANGTPGAPGGCGQACLILGLTPALRAQFLSVVPWISTAENPNYLATFPVSGANAAQQFDTMFSYTYGDGYTATLPTLFDTGAPEIFINDDGLAKHSGGTLTIAGTSPGAQPFSVANAVDPGDPSNRVNFGEAIDGVAGGTSLFGIYFFLHNAVMYDLENKATAYTPFYVTEAPITTDFVVTKAMGPLGLAGEISGAGAFTVTSGGVANLSGSNTYTGPTNVGQGAWLGLAGPGSIASSSGVRADGTFDISRASSGVVIQALSGTGTVSLGANTLELGNASGSFDGQLADGGLGGGTGGGLIIAGGRQSLTGVNTYTGRTGIGQHAMLDLAGSIAGSMIDAGVLSGHGRVGGDLAVTGLIAPGGMGTYQALSVGGNYSQAAGATYVAQWDPLQPGVSSQILVGGNAALADGAVVKLISSGGQVFTPGSRYTLLTAGQGVNGTYTLLGNTSLSAVLSLKPVYDAHHFYLEVAQRRSLPSFAQTRNQAGALAGVQSLAGHVSEPNAADAAVSYRQIDAALPLLDTPFALLANMQSDAQIRYAADQLSGEIYASVKSTFLEDSRFVRDAITTRLYEAGADGQGHDTSSSQSVRTHPSGVATWGQFVGSWGRNDGDANHASLSHTLGGFFAGADTAVGGNTRIGLMGGFTQSSMNSARRGSRASSSNAHLGIYAGTQWGGLGLSLGAAYARQDFKADRSILFANYAGSTQGSGNAYTAQVFGEAAYRFQFNALALEPFLRGAYVRLNTNGSQERGGMMALSISGDRSALAYSTLGARASSRFDLNGDAFEAHASLGWRRAFGNVQPEASLAFAKGSPFSVVGILVAHNALAVDTGLDLHVNKQATISLVYNGQLSLDAVDSGFKGGFTWQFE</sequence>
<accession>A0ABR9GCE3</accession>
<dbReference type="EMBL" id="JACZZA010000009">
    <property type="protein sequence ID" value="MBE1161714.1"/>
    <property type="molecule type" value="Genomic_DNA"/>
</dbReference>
<dbReference type="InterPro" id="IPR005546">
    <property type="entry name" value="Autotransporte_beta"/>
</dbReference>
<reference evidence="3 4" key="1">
    <citation type="submission" date="2020-09" db="EMBL/GenBank/DDBJ databases">
        <title>Dyella sp. 7MK23 isolated from forest soil.</title>
        <authorList>
            <person name="Fu J."/>
        </authorList>
    </citation>
    <scope>NUCLEOTIDE SEQUENCE [LARGE SCALE GENOMIC DNA]</scope>
    <source>
        <strain evidence="3 4">7MK23</strain>
    </source>
</reference>
<evidence type="ECO:0000313" key="4">
    <source>
        <dbReference type="Proteomes" id="UP000651010"/>
    </source>
</evidence>
<dbReference type="InterPro" id="IPR036709">
    <property type="entry name" value="Autotransporte_beta_dom_sf"/>
</dbReference>
<feature type="domain" description="Autotransporter" evidence="2">
    <location>
        <begin position="804"/>
        <end position="1080"/>
    </location>
</feature>
<comment type="caution">
    <text evidence="3">The sequence shown here is derived from an EMBL/GenBank/DDBJ whole genome shotgun (WGS) entry which is preliminary data.</text>
</comment>
<name>A0ABR9GCE3_9GAMM</name>
<dbReference type="SUPFAM" id="SSF103515">
    <property type="entry name" value="Autotransporter"/>
    <property type="match status" value="1"/>
</dbReference>
<dbReference type="Proteomes" id="UP000651010">
    <property type="component" value="Unassembled WGS sequence"/>
</dbReference>
<feature type="signal peptide" evidence="1">
    <location>
        <begin position="1"/>
        <end position="25"/>
    </location>
</feature>
<dbReference type="PROSITE" id="PS51208">
    <property type="entry name" value="AUTOTRANSPORTER"/>
    <property type="match status" value="1"/>
</dbReference>
<keyword evidence="1" id="KW-0732">Signal</keyword>